<gene>
    <name evidence="1" type="ORF">HII31_02763</name>
</gene>
<keyword evidence="2" id="KW-1185">Reference proteome</keyword>
<reference evidence="1" key="1">
    <citation type="submission" date="2020-04" db="EMBL/GenBank/DDBJ databases">
        <title>Draft genome resource of the tomato pathogen Pseudocercospora fuligena.</title>
        <authorList>
            <person name="Zaccaron A."/>
        </authorList>
    </citation>
    <scope>NUCLEOTIDE SEQUENCE</scope>
    <source>
        <strain evidence="1">PF001</strain>
    </source>
</reference>
<evidence type="ECO:0000313" key="1">
    <source>
        <dbReference type="EMBL" id="KAF7195883.1"/>
    </source>
</evidence>
<sequence>MPEKPESAFAKKALTDSATWEEAKLVIDQAVQSGTSKNMEVDKIKDNVAVQTLSYAIEVLHTKQGQSNNLANDIARKHPKRALKVERTTEQQLSVPSYGEIKGMDTDQIKAETIKVVGQIVKVVKEIREMGNEVTKIEKK</sequence>
<comment type="caution">
    <text evidence="1">The sequence shown here is derived from an EMBL/GenBank/DDBJ whole genome shotgun (WGS) entry which is preliminary data.</text>
</comment>
<protein>
    <submittedName>
        <fullName evidence="1">Uncharacterized protein</fullName>
    </submittedName>
</protein>
<accession>A0A8H6VKK0</accession>
<dbReference type="Proteomes" id="UP000660729">
    <property type="component" value="Unassembled WGS sequence"/>
</dbReference>
<evidence type="ECO:0000313" key="2">
    <source>
        <dbReference type="Proteomes" id="UP000660729"/>
    </source>
</evidence>
<name>A0A8H6VKK0_9PEZI</name>
<proteinExistence type="predicted"/>
<organism evidence="1 2">
    <name type="scientific">Pseudocercospora fuligena</name>
    <dbReference type="NCBI Taxonomy" id="685502"/>
    <lineage>
        <taxon>Eukaryota</taxon>
        <taxon>Fungi</taxon>
        <taxon>Dikarya</taxon>
        <taxon>Ascomycota</taxon>
        <taxon>Pezizomycotina</taxon>
        <taxon>Dothideomycetes</taxon>
        <taxon>Dothideomycetidae</taxon>
        <taxon>Mycosphaerellales</taxon>
        <taxon>Mycosphaerellaceae</taxon>
        <taxon>Pseudocercospora</taxon>
    </lineage>
</organism>
<dbReference type="EMBL" id="JABCIY010000035">
    <property type="protein sequence ID" value="KAF7195883.1"/>
    <property type="molecule type" value="Genomic_DNA"/>
</dbReference>
<dbReference type="AlphaFoldDB" id="A0A8H6VKK0"/>
<dbReference type="OrthoDB" id="3648014at2759"/>